<accession>A0AAW6KCU6</accession>
<sequence>MIEEDYCTCEENSGVYPDLNDEGHWLVCSGCEKVIEHTFEYFNYSSPDYYG</sequence>
<gene>
    <name evidence="1" type="ORF">PVN32_16245</name>
</gene>
<dbReference type="RefSeq" id="WP_171866308.1">
    <property type="nucleotide sequence ID" value="NZ_CP110812.1"/>
</dbReference>
<comment type="caution">
    <text evidence="1">The sequence shown here is derived from an EMBL/GenBank/DDBJ whole genome shotgun (WGS) entry which is preliminary data.</text>
</comment>
<dbReference type="Proteomes" id="UP001216709">
    <property type="component" value="Unassembled WGS sequence"/>
</dbReference>
<organism evidence="1 2">
    <name type="scientific">Bacillus paralicheniformis</name>
    <dbReference type="NCBI Taxonomy" id="1648923"/>
    <lineage>
        <taxon>Bacteria</taxon>
        <taxon>Bacillati</taxon>
        <taxon>Bacillota</taxon>
        <taxon>Bacilli</taxon>
        <taxon>Bacillales</taxon>
        <taxon>Bacillaceae</taxon>
        <taxon>Bacillus</taxon>
    </lineage>
</organism>
<protein>
    <submittedName>
        <fullName evidence="1">Uncharacterized protein</fullName>
    </submittedName>
</protein>
<evidence type="ECO:0000313" key="1">
    <source>
        <dbReference type="EMBL" id="MDE1453715.1"/>
    </source>
</evidence>
<proteinExistence type="predicted"/>
<evidence type="ECO:0000313" key="2">
    <source>
        <dbReference type="Proteomes" id="UP001216709"/>
    </source>
</evidence>
<dbReference type="AlphaFoldDB" id="A0AAW6KCU6"/>
<dbReference type="EMBL" id="JARAFO010000061">
    <property type="protein sequence ID" value="MDE1453715.1"/>
    <property type="molecule type" value="Genomic_DNA"/>
</dbReference>
<reference evidence="1" key="1">
    <citation type="submission" date="2022-12" db="EMBL/GenBank/DDBJ databases">
        <title>Draft Genome Sequences of Bacillus licheniformis and Bacillus paralicheniformis strains isolated from Irish skim milk powders.</title>
        <authorList>
            <person name="Lourenco A."/>
            <person name="Li F."/>
            <person name="Geraldine D."/>
            <person name="Tobin J.T."/>
            <person name="Butler F."/>
            <person name="Jordan K."/>
            <person name="Obrien T."/>
        </authorList>
    </citation>
    <scope>NUCLEOTIDE SEQUENCE</scope>
    <source>
        <strain evidence="1">3370</strain>
    </source>
</reference>
<name>A0AAW6KCU6_9BACI</name>